<dbReference type="EMBL" id="QFFG01000006">
    <property type="protein sequence ID" value="PWG04458.1"/>
    <property type="molecule type" value="Genomic_DNA"/>
</dbReference>
<protein>
    <submittedName>
        <fullName evidence="1">Uncharacterized protein</fullName>
    </submittedName>
</protein>
<dbReference type="Pfam" id="PF20050">
    <property type="entry name" value="DUF6452"/>
    <property type="match status" value="1"/>
</dbReference>
<dbReference type="AlphaFoldDB" id="A0A2U2J7Z2"/>
<dbReference type="InterPro" id="IPR045607">
    <property type="entry name" value="DUF6452"/>
</dbReference>
<accession>A0A2U2J7Z2</accession>
<evidence type="ECO:0000313" key="1">
    <source>
        <dbReference type="EMBL" id="PWG04458.1"/>
    </source>
</evidence>
<name>A0A2U2J7Z2_9FLAO</name>
<gene>
    <name evidence="1" type="ORF">DIS07_13720</name>
</gene>
<organism evidence="1 2">
    <name type="scientific">Polaribacter aquimarinus</name>
    <dbReference type="NCBI Taxonomy" id="2100726"/>
    <lineage>
        <taxon>Bacteria</taxon>
        <taxon>Pseudomonadati</taxon>
        <taxon>Bacteroidota</taxon>
        <taxon>Flavobacteriia</taxon>
        <taxon>Flavobacteriales</taxon>
        <taxon>Flavobacteriaceae</taxon>
    </lineage>
</organism>
<dbReference type="RefSeq" id="WP_109405827.1">
    <property type="nucleotide sequence ID" value="NZ_QFFG01000006.1"/>
</dbReference>
<comment type="caution">
    <text evidence="1">The sequence shown here is derived from an EMBL/GenBank/DDBJ whole genome shotgun (WGS) entry which is preliminary data.</text>
</comment>
<dbReference type="Proteomes" id="UP000245670">
    <property type="component" value="Unassembled WGS sequence"/>
</dbReference>
<proteinExistence type="predicted"/>
<evidence type="ECO:0000313" key="2">
    <source>
        <dbReference type="Proteomes" id="UP000245670"/>
    </source>
</evidence>
<sequence length="161" mass="18570">MRKVIVFLGFIILVNISCEKDDFCLQNPVTPNLVIRFYDDINRNTKKQVKKLSIWAENKDTLALYTSVNQDSIAIPLNSSDTKTIYHLKMNDSDGKIINNKIETLTIEYNPTEIYVSRSCGYKVIFNNITFSSTNTWFKEITPTTLTTIDHQNSAHVQIYH</sequence>
<reference evidence="1 2" key="1">
    <citation type="submission" date="2018-05" db="EMBL/GenBank/DDBJ databases">
        <title>Polaribacter aquimarinus sp. nov., isolated from sediment in a sediment of sea.</title>
        <authorList>
            <person name="Lu D."/>
        </authorList>
    </citation>
    <scope>NUCLEOTIDE SEQUENCE [LARGE SCALE GENOMIC DNA]</scope>
    <source>
        <strain evidence="1 2">ZY113</strain>
    </source>
</reference>
<keyword evidence="2" id="KW-1185">Reference proteome</keyword>
<dbReference type="OrthoDB" id="663527at2"/>